<protein>
    <submittedName>
        <fullName evidence="1">Four helix bundle protein</fullName>
    </submittedName>
</protein>
<keyword evidence="2" id="KW-1185">Reference proteome</keyword>
<dbReference type="Pfam" id="PF05635">
    <property type="entry name" value="23S_rRNA_IVP"/>
    <property type="match status" value="1"/>
</dbReference>
<organism evidence="1 2">
    <name type="scientific">Flavobacterium turcicum</name>
    <dbReference type="NCBI Taxonomy" id="2764718"/>
    <lineage>
        <taxon>Bacteria</taxon>
        <taxon>Pseudomonadati</taxon>
        <taxon>Bacteroidota</taxon>
        <taxon>Flavobacteriia</taxon>
        <taxon>Flavobacteriales</taxon>
        <taxon>Flavobacteriaceae</taxon>
        <taxon>Flavobacterium</taxon>
    </lineage>
</organism>
<name>A0ABR7JCA4_9FLAO</name>
<dbReference type="RefSeq" id="WP_166132708.1">
    <property type="nucleotide sequence ID" value="NZ_JAAOBY010000001.1"/>
</dbReference>
<evidence type="ECO:0000313" key="1">
    <source>
        <dbReference type="EMBL" id="MBC5862054.1"/>
    </source>
</evidence>
<reference evidence="1 2" key="1">
    <citation type="submission" date="2020-08" db="EMBL/GenBank/DDBJ databases">
        <title>Description of novel Flavobacterium F-400 isolate.</title>
        <authorList>
            <person name="Saticioglu I."/>
            <person name="Duman M."/>
            <person name="Altun S."/>
        </authorList>
    </citation>
    <scope>NUCLEOTIDE SEQUENCE [LARGE SCALE GENOMIC DNA]</scope>
    <source>
        <strain evidence="1 2">F-400</strain>
    </source>
</reference>
<dbReference type="PANTHER" id="PTHR38471">
    <property type="entry name" value="FOUR HELIX BUNDLE PROTEIN"/>
    <property type="match status" value="1"/>
</dbReference>
<sequence length="122" mass="14018">MAKSFEEFDVHKKGVVLTKLVFQLLNNKSLEKEFGFKDQIKRAVVSITNNIAEGSEYNSNRQFTRYLKISKGSCAEVRNMLILARELGFCNQEEIQIGYNLTIEISQNLSNFIKYLDTNNKG</sequence>
<dbReference type="NCBIfam" id="TIGR02436">
    <property type="entry name" value="four helix bundle protein"/>
    <property type="match status" value="1"/>
</dbReference>
<dbReference type="InterPro" id="IPR012657">
    <property type="entry name" value="23S_rRNA-intervening_sequence"/>
</dbReference>
<gene>
    <name evidence="1" type="ORF">H8R26_01340</name>
</gene>
<dbReference type="Proteomes" id="UP000621670">
    <property type="component" value="Unassembled WGS sequence"/>
</dbReference>
<dbReference type="PANTHER" id="PTHR38471:SF2">
    <property type="entry name" value="FOUR HELIX BUNDLE PROTEIN"/>
    <property type="match status" value="1"/>
</dbReference>
<dbReference type="SUPFAM" id="SSF158446">
    <property type="entry name" value="IVS-encoded protein-like"/>
    <property type="match status" value="1"/>
</dbReference>
<comment type="caution">
    <text evidence="1">The sequence shown here is derived from an EMBL/GenBank/DDBJ whole genome shotgun (WGS) entry which is preliminary data.</text>
</comment>
<dbReference type="CDD" id="cd16377">
    <property type="entry name" value="23S_rRNA_IVP_like"/>
    <property type="match status" value="1"/>
</dbReference>
<dbReference type="Gene3D" id="1.20.1440.60">
    <property type="entry name" value="23S rRNA-intervening sequence"/>
    <property type="match status" value="1"/>
</dbReference>
<proteinExistence type="predicted"/>
<evidence type="ECO:0000313" key="2">
    <source>
        <dbReference type="Proteomes" id="UP000621670"/>
    </source>
</evidence>
<dbReference type="InterPro" id="IPR036583">
    <property type="entry name" value="23S_rRNA_IVS_sf"/>
</dbReference>
<dbReference type="EMBL" id="JACRUM010000001">
    <property type="protein sequence ID" value="MBC5862054.1"/>
    <property type="molecule type" value="Genomic_DNA"/>
</dbReference>
<accession>A0ABR7JCA4</accession>